<evidence type="ECO:0000256" key="1">
    <source>
        <dbReference type="ARBA" id="ARBA00008766"/>
    </source>
</evidence>
<dbReference type="STRING" id="195883.A0A482X7U0"/>
<dbReference type="AlphaFoldDB" id="A0A482X7U0"/>
<feature type="domain" description="Peptidase M24 C-terminal" evidence="7">
    <location>
        <begin position="607"/>
        <end position="671"/>
    </location>
</feature>
<keyword evidence="2" id="KW-0479">Metal-binding</keyword>
<dbReference type="Pfam" id="PF16189">
    <property type="entry name" value="Creatinase_N_2"/>
    <property type="match status" value="1"/>
</dbReference>
<feature type="chain" id="PRO_5019869689" description="Xaa-Pro aminopeptidase 1" evidence="4">
    <location>
        <begin position="26"/>
        <end position="704"/>
    </location>
</feature>
<dbReference type="InterPro" id="IPR036005">
    <property type="entry name" value="Creatinase/aminopeptidase-like"/>
</dbReference>
<keyword evidence="9" id="KW-1185">Reference proteome</keyword>
<dbReference type="SUPFAM" id="SSF53092">
    <property type="entry name" value="Creatinase/prolidase N-terminal domain"/>
    <property type="match status" value="1"/>
</dbReference>
<feature type="signal peptide" evidence="4">
    <location>
        <begin position="1"/>
        <end position="25"/>
    </location>
</feature>
<evidence type="ECO:0000256" key="2">
    <source>
        <dbReference type="ARBA" id="ARBA00022723"/>
    </source>
</evidence>
<dbReference type="InterPro" id="IPR000994">
    <property type="entry name" value="Pept_M24"/>
</dbReference>
<dbReference type="CDD" id="cd01085">
    <property type="entry name" value="APP"/>
    <property type="match status" value="1"/>
</dbReference>
<evidence type="ECO:0000259" key="7">
    <source>
        <dbReference type="Pfam" id="PF16188"/>
    </source>
</evidence>
<dbReference type="SUPFAM" id="SSF55920">
    <property type="entry name" value="Creatinase/aminopeptidase"/>
    <property type="match status" value="1"/>
</dbReference>
<dbReference type="Proteomes" id="UP000291343">
    <property type="component" value="Unassembled WGS sequence"/>
</dbReference>
<evidence type="ECO:0000259" key="6">
    <source>
        <dbReference type="Pfam" id="PF01321"/>
    </source>
</evidence>
<dbReference type="FunFam" id="3.40.350.10:FF:000003">
    <property type="entry name" value="Xaa-pro aminopeptidase P"/>
    <property type="match status" value="1"/>
</dbReference>
<dbReference type="InParanoid" id="A0A482X7U0"/>
<dbReference type="EMBL" id="QKKF02016774">
    <property type="protein sequence ID" value="RZF41500.1"/>
    <property type="molecule type" value="Genomic_DNA"/>
</dbReference>
<dbReference type="InterPro" id="IPR029149">
    <property type="entry name" value="Creatin/AminoP/Spt16_N"/>
</dbReference>
<dbReference type="GO" id="GO:0005737">
    <property type="term" value="C:cytoplasm"/>
    <property type="evidence" value="ECO:0007669"/>
    <property type="project" value="UniProtKB-ARBA"/>
</dbReference>
<evidence type="ECO:0008006" key="10">
    <source>
        <dbReference type="Google" id="ProtNLM"/>
    </source>
</evidence>
<dbReference type="FunFam" id="3.90.230.10:FF:000009">
    <property type="entry name" value="xaa-Pro aminopeptidase 2"/>
    <property type="match status" value="1"/>
</dbReference>
<gene>
    <name evidence="8" type="ORF">LSTR_LSTR000214</name>
</gene>
<reference evidence="8 9" key="1">
    <citation type="journal article" date="2017" name="Gigascience">
        <title>Genome sequence of the small brown planthopper, Laodelphax striatellus.</title>
        <authorList>
            <person name="Zhu J."/>
            <person name="Jiang F."/>
            <person name="Wang X."/>
            <person name="Yang P."/>
            <person name="Bao Y."/>
            <person name="Zhao W."/>
            <person name="Wang W."/>
            <person name="Lu H."/>
            <person name="Wang Q."/>
            <person name="Cui N."/>
            <person name="Li J."/>
            <person name="Chen X."/>
            <person name="Luo L."/>
            <person name="Yu J."/>
            <person name="Kang L."/>
            <person name="Cui F."/>
        </authorList>
    </citation>
    <scope>NUCLEOTIDE SEQUENCE [LARGE SCALE GENOMIC DNA]</scope>
    <source>
        <strain evidence="8">Lst14</strain>
    </source>
</reference>
<dbReference type="InterPro" id="IPR032416">
    <property type="entry name" value="Peptidase_M24_C"/>
</dbReference>
<feature type="domain" description="Peptidase M24" evidence="5">
    <location>
        <begin position="378"/>
        <end position="595"/>
    </location>
</feature>
<dbReference type="GO" id="GO:0070006">
    <property type="term" value="F:metalloaminopeptidase activity"/>
    <property type="evidence" value="ECO:0007669"/>
    <property type="project" value="InterPro"/>
</dbReference>
<dbReference type="InterPro" id="IPR000587">
    <property type="entry name" value="Creatinase_N"/>
</dbReference>
<dbReference type="Pfam" id="PF00557">
    <property type="entry name" value="Peptidase_M24"/>
    <property type="match status" value="1"/>
</dbReference>
<keyword evidence="4" id="KW-0732">Signal</keyword>
<dbReference type="Gene3D" id="3.40.350.10">
    <property type="entry name" value="Creatinase/prolidase N-terminal domain"/>
    <property type="match status" value="2"/>
</dbReference>
<dbReference type="Gene3D" id="3.90.230.10">
    <property type="entry name" value="Creatinase/methionine aminopeptidase superfamily"/>
    <property type="match status" value="1"/>
</dbReference>
<proteinExistence type="inferred from homology"/>
<protein>
    <recommendedName>
        <fullName evidence="10">Xaa-Pro aminopeptidase 1</fullName>
    </recommendedName>
</protein>
<dbReference type="InterPro" id="IPR050422">
    <property type="entry name" value="X-Pro_aminopeptidase_P"/>
</dbReference>
<dbReference type="OrthoDB" id="9995434at2759"/>
<dbReference type="GO" id="GO:0046872">
    <property type="term" value="F:metal ion binding"/>
    <property type="evidence" value="ECO:0007669"/>
    <property type="project" value="UniProtKB-KW"/>
</dbReference>
<name>A0A482X7U0_LAOST</name>
<evidence type="ECO:0000259" key="5">
    <source>
        <dbReference type="Pfam" id="PF00557"/>
    </source>
</evidence>
<comment type="caution">
    <text evidence="8">The sequence shown here is derived from an EMBL/GenBank/DDBJ whole genome shotgun (WGS) entry which is preliminary data.</text>
</comment>
<dbReference type="InterPro" id="IPR033740">
    <property type="entry name" value="Pept_M24B"/>
</dbReference>
<accession>A0A482X7U0</accession>
<evidence type="ECO:0000313" key="9">
    <source>
        <dbReference type="Proteomes" id="UP000291343"/>
    </source>
</evidence>
<dbReference type="SMR" id="A0A482X7U0"/>
<feature type="domain" description="Creatinase N-terminal" evidence="6">
    <location>
        <begin position="58"/>
        <end position="187"/>
    </location>
</feature>
<evidence type="ECO:0000256" key="4">
    <source>
        <dbReference type="SAM" id="SignalP"/>
    </source>
</evidence>
<dbReference type="Pfam" id="PF16188">
    <property type="entry name" value="Peptidase_M24_C"/>
    <property type="match status" value="1"/>
</dbReference>
<evidence type="ECO:0000256" key="3">
    <source>
        <dbReference type="ARBA" id="ARBA00022801"/>
    </source>
</evidence>
<dbReference type="Pfam" id="PF01321">
    <property type="entry name" value="Creatinase_N"/>
    <property type="match status" value="1"/>
</dbReference>
<dbReference type="PANTHER" id="PTHR43763">
    <property type="entry name" value="XAA-PRO AMINOPEPTIDASE 1"/>
    <property type="match status" value="1"/>
</dbReference>
<organism evidence="8 9">
    <name type="scientific">Laodelphax striatellus</name>
    <name type="common">Small brown planthopper</name>
    <name type="synonym">Delphax striatella</name>
    <dbReference type="NCBI Taxonomy" id="195883"/>
    <lineage>
        <taxon>Eukaryota</taxon>
        <taxon>Metazoa</taxon>
        <taxon>Ecdysozoa</taxon>
        <taxon>Arthropoda</taxon>
        <taxon>Hexapoda</taxon>
        <taxon>Insecta</taxon>
        <taxon>Pterygota</taxon>
        <taxon>Neoptera</taxon>
        <taxon>Paraneoptera</taxon>
        <taxon>Hemiptera</taxon>
        <taxon>Auchenorrhyncha</taxon>
        <taxon>Fulgoroidea</taxon>
        <taxon>Delphacidae</taxon>
        <taxon>Criomorphinae</taxon>
        <taxon>Laodelphax</taxon>
    </lineage>
</organism>
<sequence length="704" mass="79484">MITRKFIVIILYGALSLCKGQQSSAADNSRESAGNERHLCPATADVAQPAERFDSRARLDSLRSEMKKQNVIQGPIIDAYLVATGDEHQSEYVADRDKRLQFISGFSGSAGIAVITTTKAALWTDGRYHAQADNQLSCDWMLMGRGDKPKNLTDWLREEVRIGARVGADPALMANSQWEVLNKKLSEYSIFLLQIKNNLIDQIWTEDRPSYSQHQAYPWPQLYAGKGHMAKILAVRNEMRDQDCDAMIITALDEIAWLLNIRGRDIPYNPVLRSYVIITKDQVKLYVSPGKLNDGVKRQLSTESCFSPLCVRVQNYENIWDDLRTFSQLWKRVLLPTASEFSPGVSRAVFMSIPVDKRRLAPSPIVAMKAEKNLVEREGMRNAHIRDAAAICEFMSMFEEQMDNNEGEWSEMKVAEILDEIRMEQNMSRGISFPTIVGFGPHGALPHYEPTNLTNVPIDKSSTLVIDSGGHYLDGSTDVTRTYHFGNPTKEEKDSYTRVLMGHIDMASFVFPKNFPMNGADVLARGPLWQDGKDYAHGTGHGIGVFLNIHEAPILLSWSKISNGKVFKEGYFFTDEPGYYQTGSFGIRLENVLEVVKKDEKSDSSDEFLAFKAVTLVPYEMKLVNMDLLSPLQRRWLNEYNARIRTEVGAELKRQKRMKAYNWMMKKTKDIPELCCRASSARSGVCHSCVPTTVLAILLLAISI</sequence>
<dbReference type="PANTHER" id="PTHR43763:SF6">
    <property type="entry name" value="XAA-PRO AMINOPEPTIDASE 1"/>
    <property type="match status" value="1"/>
</dbReference>
<keyword evidence="3" id="KW-0378">Hydrolase</keyword>
<evidence type="ECO:0000313" key="8">
    <source>
        <dbReference type="EMBL" id="RZF41500.1"/>
    </source>
</evidence>
<comment type="similarity">
    <text evidence="1">Belongs to the peptidase M24B family.</text>
</comment>